<dbReference type="SUPFAM" id="SSF82714">
    <property type="entry name" value="Multidrug efflux transporter AcrB TolC docking domain, DN and DC subdomains"/>
    <property type="match status" value="1"/>
</dbReference>
<dbReference type="PANTHER" id="PTHR32063:SF0">
    <property type="entry name" value="SWARMING MOTILITY PROTEIN SWRC"/>
    <property type="match status" value="1"/>
</dbReference>
<feature type="non-terminal residue" evidence="2">
    <location>
        <position position="285"/>
    </location>
</feature>
<proteinExistence type="predicted"/>
<dbReference type="EMBL" id="UINC01151524">
    <property type="protein sequence ID" value="SVD45185.1"/>
    <property type="molecule type" value="Genomic_DNA"/>
</dbReference>
<dbReference type="Gene3D" id="3.30.2090.10">
    <property type="entry name" value="Multidrug efflux transporter AcrB TolC docking domain, DN and DC subdomains"/>
    <property type="match status" value="1"/>
</dbReference>
<evidence type="ECO:0000256" key="1">
    <source>
        <dbReference type="SAM" id="Phobius"/>
    </source>
</evidence>
<protein>
    <submittedName>
        <fullName evidence="2">Uncharacterized protein</fullName>
    </submittedName>
</protein>
<accession>A0A382VGL2</accession>
<dbReference type="InterPro" id="IPR027463">
    <property type="entry name" value="AcrB_DN_DC_subdom"/>
</dbReference>
<feature type="transmembrane region" description="Helical" evidence="1">
    <location>
        <begin position="15"/>
        <end position="36"/>
    </location>
</feature>
<dbReference type="Gene3D" id="1.20.1640.10">
    <property type="entry name" value="Multidrug efflux transporter AcrB transmembrane domain"/>
    <property type="match status" value="1"/>
</dbReference>
<dbReference type="PANTHER" id="PTHR32063">
    <property type="match status" value="1"/>
</dbReference>
<dbReference type="GO" id="GO:0042910">
    <property type="term" value="F:xenobiotic transmembrane transporter activity"/>
    <property type="evidence" value="ECO:0007669"/>
    <property type="project" value="TreeGrafter"/>
</dbReference>
<feature type="non-terminal residue" evidence="2">
    <location>
        <position position="1"/>
    </location>
</feature>
<gene>
    <name evidence="2" type="ORF">METZ01_LOCUS398039</name>
</gene>
<dbReference type="Gene3D" id="3.30.70.1440">
    <property type="entry name" value="Multidrug efflux transporter AcrB pore domain"/>
    <property type="match status" value="1"/>
</dbReference>
<dbReference type="AlphaFoldDB" id="A0A382VGL2"/>
<evidence type="ECO:0000313" key="2">
    <source>
        <dbReference type="EMBL" id="SVD45185.1"/>
    </source>
</evidence>
<keyword evidence="1" id="KW-0812">Transmembrane</keyword>
<sequence>RFISNSVYHISGSTALRVGVVVILIGTSVLSAWSLLPKAEYLPTGNRNLIFSLLLPPPGYSLDELIEVGQQIEDVLRPRWEAVPGSPEAAALEGPTVGNMFYVAFGRSAFMGSSAGDPLRVKELIPIIQQPLFSVPGMIAIVRQSGLFQGFGGGRAIDLEISGPDMGQLLALGGRIFGQVMQIMPEAQARPIPGLDLGNPEVRIVPDRVRAAGVGLTAREIGVNVNALMDGALIDFYQYEGEEIDISLKGEDDWFRTQDIGQLPMYTSTGHTVPLHSVADVVVTS</sequence>
<keyword evidence="1" id="KW-0472">Membrane</keyword>
<dbReference type="InterPro" id="IPR001036">
    <property type="entry name" value="Acrflvin-R"/>
</dbReference>
<organism evidence="2">
    <name type="scientific">marine metagenome</name>
    <dbReference type="NCBI Taxonomy" id="408172"/>
    <lineage>
        <taxon>unclassified sequences</taxon>
        <taxon>metagenomes</taxon>
        <taxon>ecological metagenomes</taxon>
    </lineage>
</organism>
<dbReference type="Gene3D" id="3.30.70.1430">
    <property type="entry name" value="Multidrug efflux transporter AcrB pore domain"/>
    <property type="match status" value="1"/>
</dbReference>
<name>A0A382VGL2_9ZZZZ</name>
<dbReference type="GO" id="GO:0005886">
    <property type="term" value="C:plasma membrane"/>
    <property type="evidence" value="ECO:0007669"/>
    <property type="project" value="TreeGrafter"/>
</dbReference>
<reference evidence="2" key="1">
    <citation type="submission" date="2018-05" db="EMBL/GenBank/DDBJ databases">
        <authorList>
            <person name="Lanie J.A."/>
            <person name="Ng W.-L."/>
            <person name="Kazmierczak K.M."/>
            <person name="Andrzejewski T.M."/>
            <person name="Davidsen T.M."/>
            <person name="Wayne K.J."/>
            <person name="Tettelin H."/>
            <person name="Glass J.I."/>
            <person name="Rusch D."/>
            <person name="Podicherti R."/>
            <person name="Tsui H.-C.T."/>
            <person name="Winkler M.E."/>
        </authorList>
    </citation>
    <scope>NUCLEOTIDE SEQUENCE</scope>
</reference>
<dbReference type="Pfam" id="PF00873">
    <property type="entry name" value="ACR_tran"/>
    <property type="match status" value="1"/>
</dbReference>
<keyword evidence="1" id="KW-1133">Transmembrane helix</keyword>